<evidence type="ECO:0000313" key="3">
    <source>
        <dbReference type="Proteomes" id="UP001066276"/>
    </source>
</evidence>
<proteinExistence type="predicted"/>
<reference evidence="2" key="1">
    <citation type="journal article" date="2022" name="bioRxiv">
        <title>Sequencing and chromosome-scale assembly of the giantPleurodeles waltlgenome.</title>
        <authorList>
            <person name="Brown T."/>
            <person name="Elewa A."/>
            <person name="Iarovenko S."/>
            <person name="Subramanian E."/>
            <person name="Araus A.J."/>
            <person name="Petzold A."/>
            <person name="Susuki M."/>
            <person name="Suzuki K.-i.T."/>
            <person name="Hayashi T."/>
            <person name="Toyoda A."/>
            <person name="Oliveira C."/>
            <person name="Osipova E."/>
            <person name="Leigh N.D."/>
            <person name="Simon A."/>
            <person name="Yun M.H."/>
        </authorList>
    </citation>
    <scope>NUCLEOTIDE SEQUENCE</scope>
    <source>
        <strain evidence="2">20211129_DDA</strain>
        <tissue evidence="2">Liver</tissue>
    </source>
</reference>
<feature type="compositionally biased region" description="Basic and acidic residues" evidence="1">
    <location>
        <begin position="25"/>
        <end position="34"/>
    </location>
</feature>
<organism evidence="2 3">
    <name type="scientific">Pleurodeles waltl</name>
    <name type="common">Iberian ribbed newt</name>
    <dbReference type="NCBI Taxonomy" id="8319"/>
    <lineage>
        <taxon>Eukaryota</taxon>
        <taxon>Metazoa</taxon>
        <taxon>Chordata</taxon>
        <taxon>Craniata</taxon>
        <taxon>Vertebrata</taxon>
        <taxon>Euteleostomi</taxon>
        <taxon>Amphibia</taxon>
        <taxon>Batrachia</taxon>
        <taxon>Caudata</taxon>
        <taxon>Salamandroidea</taxon>
        <taxon>Salamandridae</taxon>
        <taxon>Pleurodelinae</taxon>
        <taxon>Pleurodeles</taxon>
    </lineage>
</organism>
<keyword evidence="3" id="KW-1185">Reference proteome</keyword>
<accession>A0AAV7LDD0</accession>
<sequence length="94" mass="10197">MQGLNLSQREEKKVSGPPSGGVNCRESEPGADRVNKKKTGFQRRALTEAQLYSAELDSDPDSNPPTDLDHDPRAPIDFLACVQPVEPLEPVGVV</sequence>
<dbReference type="Proteomes" id="UP001066276">
    <property type="component" value="Chromosome 11"/>
</dbReference>
<feature type="region of interest" description="Disordered" evidence="1">
    <location>
        <begin position="1"/>
        <end position="74"/>
    </location>
</feature>
<name>A0AAV7LDD0_PLEWA</name>
<gene>
    <name evidence="2" type="ORF">NDU88_002742</name>
</gene>
<comment type="caution">
    <text evidence="2">The sequence shown here is derived from an EMBL/GenBank/DDBJ whole genome shotgun (WGS) entry which is preliminary data.</text>
</comment>
<dbReference type="EMBL" id="JANPWB010000015">
    <property type="protein sequence ID" value="KAJ1089591.1"/>
    <property type="molecule type" value="Genomic_DNA"/>
</dbReference>
<protein>
    <submittedName>
        <fullName evidence="2">Uncharacterized protein</fullName>
    </submittedName>
</protein>
<evidence type="ECO:0000313" key="2">
    <source>
        <dbReference type="EMBL" id="KAJ1089591.1"/>
    </source>
</evidence>
<dbReference type="AlphaFoldDB" id="A0AAV7LDD0"/>
<evidence type="ECO:0000256" key="1">
    <source>
        <dbReference type="SAM" id="MobiDB-lite"/>
    </source>
</evidence>